<evidence type="ECO:0000313" key="4">
    <source>
        <dbReference type="Proteomes" id="UP001597233"/>
    </source>
</evidence>
<comment type="caution">
    <text evidence="3">The sequence shown here is derived from an EMBL/GenBank/DDBJ whole genome shotgun (WGS) entry which is preliminary data.</text>
</comment>
<dbReference type="InterPro" id="IPR003961">
    <property type="entry name" value="FN3_dom"/>
</dbReference>
<protein>
    <submittedName>
        <fullName evidence="3">Cohesin domain-containing protein</fullName>
    </submittedName>
</protein>
<dbReference type="EMBL" id="JBHUEH010000010">
    <property type="protein sequence ID" value="MFD1884753.1"/>
    <property type="molecule type" value="Genomic_DNA"/>
</dbReference>
<keyword evidence="1" id="KW-0732">Signal</keyword>
<dbReference type="Pfam" id="PF00963">
    <property type="entry name" value="Cohesin"/>
    <property type="match status" value="1"/>
</dbReference>
<organism evidence="3 4">
    <name type="scientific">Paenibacillus wenxiniae</name>
    <dbReference type="NCBI Taxonomy" id="1636843"/>
    <lineage>
        <taxon>Bacteria</taxon>
        <taxon>Bacillati</taxon>
        <taxon>Bacillota</taxon>
        <taxon>Bacilli</taxon>
        <taxon>Bacillales</taxon>
        <taxon>Paenibacillaceae</taxon>
        <taxon>Paenibacillus</taxon>
    </lineage>
</organism>
<feature type="chain" id="PRO_5046479833" evidence="1">
    <location>
        <begin position="21"/>
        <end position="496"/>
    </location>
</feature>
<proteinExistence type="predicted"/>
<evidence type="ECO:0000256" key="1">
    <source>
        <dbReference type="SAM" id="SignalP"/>
    </source>
</evidence>
<dbReference type="SUPFAM" id="SSF49265">
    <property type="entry name" value="Fibronectin type III"/>
    <property type="match status" value="1"/>
</dbReference>
<dbReference type="CDD" id="cd08547">
    <property type="entry name" value="Type_II_cohesin"/>
    <property type="match status" value="1"/>
</dbReference>
<dbReference type="RefSeq" id="WP_347324399.1">
    <property type="nucleotide sequence ID" value="NZ_JBCGUH010000003.1"/>
</dbReference>
<sequence length="496" mass="54755">MKMKFILGLFSMLLVSLTLAFHTASAKSIISNEMDKNPFDRGDVSNSIWSDTNNDTKSTEAYSGASTAKWTKWTYDNTKDYEFIARYNISATASNSAAQLDLGLVKIGYVPANIETWIKKGISIRDGNSWQQINVETKGDHEWRVIYKADKSFEIYKDGVRVNSGVNTISTQVANGKSFDMDNIVRNSTASIDYVRINDITAPPVPNNLAATGKNNTTILTWDASNTATSYTVSRSVYANGPFTEIAKNIKDVTFTDTSVKAGNTYYYIVQAVNESATSVASNIASVTFEAPRSSLDVIIKPETIKVGETFTADIALKNVTDIYAEDFSLSYDPTLVEYVGYESVTGYKVYNETKDTPGALRFIIASQGKSFAINSDTTIVKLKFKAIAPGSAKIDALKARVADTNKEYDLETANVLEDTILIEKPRFLDVDRSGQYTLLDLSLDAFYFGMNAADTNKDLHDADQTADDKVGDDDLTYIVDQILQNKEYTPNTPNK</sequence>
<dbReference type="Proteomes" id="UP001597233">
    <property type="component" value="Unassembled WGS sequence"/>
</dbReference>
<keyword evidence="4" id="KW-1185">Reference proteome</keyword>
<dbReference type="InterPro" id="IPR036116">
    <property type="entry name" value="FN3_sf"/>
</dbReference>
<dbReference type="InterPro" id="IPR008965">
    <property type="entry name" value="CBM2/CBM3_carb-bd_dom_sf"/>
</dbReference>
<name>A0ABW4RGD5_9BACL</name>
<dbReference type="Gene3D" id="2.60.40.10">
    <property type="entry name" value="Immunoglobulins"/>
    <property type="match status" value="1"/>
</dbReference>
<dbReference type="SUPFAM" id="SSF49384">
    <property type="entry name" value="Carbohydrate-binding domain"/>
    <property type="match status" value="1"/>
</dbReference>
<evidence type="ECO:0000259" key="2">
    <source>
        <dbReference type="PROSITE" id="PS50853"/>
    </source>
</evidence>
<feature type="signal peptide" evidence="1">
    <location>
        <begin position="1"/>
        <end position="20"/>
    </location>
</feature>
<accession>A0ABW4RGD5</accession>
<dbReference type="InterPro" id="IPR002102">
    <property type="entry name" value="Cohesin_dom"/>
</dbReference>
<evidence type="ECO:0000313" key="3">
    <source>
        <dbReference type="EMBL" id="MFD1884753.1"/>
    </source>
</evidence>
<dbReference type="CDD" id="cd00063">
    <property type="entry name" value="FN3"/>
    <property type="match status" value="1"/>
</dbReference>
<dbReference type="InterPro" id="IPR013783">
    <property type="entry name" value="Ig-like_fold"/>
</dbReference>
<dbReference type="PROSITE" id="PS50853">
    <property type="entry name" value="FN3"/>
    <property type="match status" value="1"/>
</dbReference>
<gene>
    <name evidence="3" type="ORF">ACFSC9_04380</name>
</gene>
<reference evidence="4" key="1">
    <citation type="journal article" date="2019" name="Int. J. Syst. Evol. Microbiol.">
        <title>The Global Catalogue of Microorganisms (GCM) 10K type strain sequencing project: providing services to taxonomists for standard genome sequencing and annotation.</title>
        <authorList>
            <consortium name="The Broad Institute Genomics Platform"/>
            <consortium name="The Broad Institute Genome Sequencing Center for Infectious Disease"/>
            <person name="Wu L."/>
            <person name="Ma J."/>
        </authorList>
    </citation>
    <scope>NUCLEOTIDE SEQUENCE [LARGE SCALE GENOMIC DNA]</scope>
    <source>
        <strain evidence="4">CCUG 54950</strain>
    </source>
</reference>
<dbReference type="Gene3D" id="2.60.40.680">
    <property type="match status" value="1"/>
</dbReference>
<feature type="domain" description="Fibronectin type-III" evidence="2">
    <location>
        <begin position="203"/>
        <end position="292"/>
    </location>
</feature>